<keyword evidence="4" id="KW-1185">Reference proteome</keyword>
<dbReference type="EMBL" id="PEMD01000294">
    <property type="protein sequence ID" value="RTH30489.1"/>
    <property type="molecule type" value="Genomic_DNA"/>
</dbReference>
<proteinExistence type="predicted"/>
<dbReference type="Proteomes" id="UP000286928">
    <property type="component" value="Unassembled WGS sequence"/>
</dbReference>
<name>A0A430S6B5_THESC</name>
<protein>
    <submittedName>
        <fullName evidence="1">Uncharacterized protein</fullName>
    </submittedName>
</protein>
<organism evidence="1 3">
    <name type="scientific">Thermus scotoductus</name>
    <dbReference type="NCBI Taxonomy" id="37636"/>
    <lineage>
        <taxon>Bacteria</taxon>
        <taxon>Thermotogati</taxon>
        <taxon>Deinococcota</taxon>
        <taxon>Deinococci</taxon>
        <taxon>Thermales</taxon>
        <taxon>Thermaceae</taxon>
        <taxon>Thermus</taxon>
    </lineage>
</organism>
<dbReference type="EMBL" id="PEML01000064">
    <property type="protein sequence ID" value="RTI08931.1"/>
    <property type="molecule type" value="Genomic_DNA"/>
</dbReference>
<evidence type="ECO:0000313" key="2">
    <source>
        <dbReference type="EMBL" id="RTI08931.1"/>
    </source>
</evidence>
<comment type="caution">
    <text evidence="1">The sequence shown here is derived from an EMBL/GenBank/DDBJ whole genome shotgun (WGS) entry which is preliminary data.</text>
</comment>
<evidence type="ECO:0000313" key="4">
    <source>
        <dbReference type="Proteomes" id="UP000287962"/>
    </source>
</evidence>
<gene>
    <name evidence="2" type="ORF">CSW25_03095</name>
    <name evidence="1" type="ORF">CSW33_10045</name>
</gene>
<reference evidence="3 4" key="2">
    <citation type="journal article" date="2019" name="Extremophiles">
        <title>Biogeography of thermophiles and predominance of Thermus scotoductus in domestic water heaters.</title>
        <authorList>
            <person name="Wilpiszeski R.L."/>
            <person name="Zhang Z."/>
            <person name="House C.H."/>
        </authorList>
    </citation>
    <scope>NUCLEOTIDE SEQUENCE [LARGE SCALE GENOMIC DNA]</scope>
    <source>
        <strain evidence="2 4">12_S12</strain>
        <strain evidence="1 3">20_S20</strain>
    </source>
</reference>
<evidence type="ECO:0000313" key="3">
    <source>
        <dbReference type="Proteomes" id="UP000286928"/>
    </source>
</evidence>
<sequence>MAVPYGELRRAIDLGLPVPVVLSGVRSRPFDLMALFLGNCIGRVANWVKEPDVALLECLRPRLLWEYFEYPEIQGEVIEKWVLHPDSPCPFPFPVVAVPGFGRIVVLFGRVWPKGMLRQGYYWTLAQSEELPIRHRRLLMEMARGRVEGLTRHQRDYMWKLYKEGIKP</sequence>
<dbReference type="RefSeq" id="WP_018110674.1">
    <property type="nucleotide sequence ID" value="NZ_PELO01000299.1"/>
</dbReference>
<reference evidence="2" key="1">
    <citation type="submission" date="2017-10" db="EMBL/GenBank/DDBJ databases">
        <authorList>
            <person name="Wilpiszeski R.L."/>
            <person name="Zhidan Z."/>
            <person name="House C.H."/>
        </authorList>
    </citation>
    <scope>NUCLEOTIDE SEQUENCE</scope>
    <source>
        <strain evidence="2">12_S12</strain>
    </source>
</reference>
<accession>A0A430S6B5</accession>
<evidence type="ECO:0000313" key="1">
    <source>
        <dbReference type="EMBL" id="RTH30489.1"/>
    </source>
</evidence>
<dbReference type="AlphaFoldDB" id="A0A430S6B5"/>
<dbReference type="Proteomes" id="UP000287962">
    <property type="component" value="Unassembled WGS sequence"/>
</dbReference>